<reference evidence="2 3" key="1">
    <citation type="submission" date="2020-08" db="EMBL/GenBank/DDBJ databases">
        <title>Novel species in genus Aeromicrobium.</title>
        <authorList>
            <person name="Zhang G."/>
        </authorList>
    </citation>
    <scope>NUCLEOTIDE SEQUENCE [LARGE SCALE GENOMIC DNA]</scope>
    <source>
        <strain evidence="3">zg-629</strain>
    </source>
</reference>
<dbReference type="InterPro" id="IPR018973">
    <property type="entry name" value="MZB"/>
</dbReference>
<proteinExistence type="predicted"/>
<dbReference type="RefSeq" id="WP_154596815.1">
    <property type="nucleotide sequence ID" value="NZ_CP060587.1"/>
</dbReference>
<dbReference type="EMBL" id="CP060587">
    <property type="protein sequence ID" value="QNL93683.1"/>
    <property type="molecule type" value="Genomic_DNA"/>
</dbReference>
<dbReference type="NCBIfam" id="NF038324">
    <property type="entry name" value="DrmB_fam"/>
    <property type="match status" value="1"/>
</dbReference>
<feature type="domain" description="MrfA-like Zn-binding" evidence="1">
    <location>
        <begin position="442"/>
        <end position="539"/>
    </location>
</feature>
<evidence type="ECO:0000313" key="3">
    <source>
        <dbReference type="Proteomes" id="UP000515871"/>
    </source>
</evidence>
<gene>
    <name evidence="2" type="ORF">H9L21_11255</name>
</gene>
<organism evidence="2 3">
    <name type="scientific">Aeromicrobium senzhongii</name>
    <dbReference type="NCBI Taxonomy" id="2663859"/>
    <lineage>
        <taxon>Bacteria</taxon>
        <taxon>Bacillati</taxon>
        <taxon>Actinomycetota</taxon>
        <taxon>Actinomycetes</taxon>
        <taxon>Propionibacteriales</taxon>
        <taxon>Nocardioidaceae</taxon>
        <taxon>Aeromicrobium</taxon>
    </lineage>
</organism>
<evidence type="ECO:0000259" key="1">
    <source>
        <dbReference type="Pfam" id="PF09369"/>
    </source>
</evidence>
<name>A0ABX6SQM7_9ACTN</name>
<dbReference type="InterPro" id="IPR047721">
    <property type="entry name" value="DrmB"/>
</dbReference>
<protein>
    <submittedName>
        <fullName evidence="2">DUF1998 domain-containing protein</fullName>
    </submittedName>
</protein>
<evidence type="ECO:0000313" key="2">
    <source>
        <dbReference type="EMBL" id="QNL93683.1"/>
    </source>
</evidence>
<dbReference type="Proteomes" id="UP000515871">
    <property type="component" value="Chromosome"/>
</dbReference>
<keyword evidence="3" id="KW-1185">Reference proteome</keyword>
<accession>A0ABX6SQM7</accession>
<dbReference type="Pfam" id="PF09369">
    <property type="entry name" value="MZB"/>
    <property type="match status" value="1"/>
</dbReference>
<sequence length="579" mass="63161">MANNVAESRRTQLVSTYGVGALFPARDESFMILGLDDWKEDLCKEIPEPRLARSLGVQTFKLPPSGSYKSRDVPVIRFPEMHYCPSCRRLDFHNTFCSWDANVCEDCSRQLTPSRFVVSCVNGHIDEFPYSRWLHQGDFDVSKKHRLSLRTRGESSSLSDIVISCSCGVKSRTMAGSFGRKALLGLTKCTGRRPWLNGSESETCSEVPRTMQRGSSSVWFPAVRSAISIPPWSDKVHKLIGKYWPILERIPVEDLRPALVGLAQPTPPGPGMDDLVAAVLQRKGLLGDEKITEQDLRDDEFKALYDGFPESSSHQQFVSLPVTDVPEDARGVFERVCQVSRLREVRALHGFSRVAPSDGEGSGAVSAVAPLALHRTNWLPAVEVHGEGVFMNFDEDEIAQWAESDFVVERVGVLQNALNLKAAETGTPAVEASAKRVLLHTLAHVLIQELALDAGYPAASLRERLYTNDDQAGILIYTASADSAGSLGGLSAQADGERLWNVVRSGIARASWCSTDPVCIESTESGKDALNLAACHACLLVPETSCELANTYLDRALLVGTPESGYEGGFFSGRDGGGG</sequence>